<comment type="subunit">
    <text evidence="8">Homodimer.</text>
</comment>
<comment type="function">
    <text evidence="8">Copper metallochaperone essential for the synthesis and maturation of cytochrome c oxidase subunit II (MT-CO2/COX2) by facilitating the incorporation of copper into the Cu(A) site of MT-CO2/COX2.</text>
</comment>
<keyword evidence="10" id="KW-1015">Disulfide bond</keyword>
<comment type="caution">
    <text evidence="12">The sequence shown here is derived from an EMBL/GenBank/DDBJ whole genome shotgun (WGS) entry which is preliminary data.</text>
</comment>
<evidence type="ECO:0000256" key="2">
    <source>
        <dbReference type="ARBA" id="ARBA00010996"/>
    </source>
</evidence>
<dbReference type="AlphaFoldDB" id="A0AAW2I774"/>
<protein>
    <submittedName>
        <fullName evidence="12">Uncharacterized protein</fullName>
    </submittedName>
</protein>
<evidence type="ECO:0000256" key="1">
    <source>
        <dbReference type="ARBA" id="ARBA00004273"/>
    </source>
</evidence>
<keyword evidence="11" id="KW-0812">Transmembrane</keyword>
<keyword evidence="3 8" id="KW-0479">Metal-binding</keyword>
<evidence type="ECO:0000313" key="12">
    <source>
        <dbReference type="EMBL" id="KAL0277708.1"/>
    </source>
</evidence>
<evidence type="ECO:0000256" key="3">
    <source>
        <dbReference type="ARBA" id="ARBA00022723"/>
    </source>
</evidence>
<dbReference type="PANTHER" id="PTHR12151">
    <property type="entry name" value="ELECTRON TRANSPORT PROTIN SCO1/SENC FAMILY MEMBER"/>
    <property type="match status" value="1"/>
</dbReference>
<keyword evidence="4 8" id="KW-0999">Mitochondrion inner membrane</keyword>
<feature type="binding site" evidence="9">
    <location>
        <position position="164"/>
    </location>
    <ligand>
        <name>Cu cation</name>
        <dbReference type="ChEBI" id="CHEBI:23378"/>
    </ligand>
</feature>
<organism evidence="12">
    <name type="scientific">Menopon gallinae</name>
    <name type="common">poultry shaft louse</name>
    <dbReference type="NCBI Taxonomy" id="328185"/>
    <lineage>
        <taxon>Eukaryota</taxon>
        <taxon>Metazoa</taxon>
        <taxon>Ecdysozoa</taxon>
        <taxon>Arthropoda</taxon>
        <taxon>Hexapoda</taxon>
        <taxon>Insecta</taxon>
        <taxon>Pterygota</taxon>
        <taxon>Neoptera</taxon>
        <taxon>Paraneoptera</taxon>
        <taxon>Psocodea</taxon>
        <taxon>Troctomorpha</taxon>
        <taxon>Phthiraptera</taxon>
        <taxon>Amblycera</taxon>
        <taxon>Menoponidae</taxon>
        <taxon>Menopon</taxon>
    </lineage>
</organism>
<keyword evidence="5 8" id="KW-0186">Copper</keyword>
<keyword evidence="8" id="KW-0143">Chaperone</keyword>
<reference evidence="12" key="1">
    <citation type="journal article" date="2024" name="Gigascience">
        <title>Chromosome-level genome of the poultry shaft louse Menopon gallinae provides insight into the host-switching and adaptive evolution of parasitic lice.</title>
        <authorList>
            <person name="Xu Y."/>
            <person name="Ma L."/>
            <person name="Liu S."/>
            <person name="Liang Y."/>
            <person name="Liu Q."/>
            <person name="He Z."/>
            <person name="Tian L."/>
            <person name="Duan Y."/>
            <person name="Cai W."/>
            <person name="Li H."/>
            <person name="Song F."/>
        </authorList>
    </citation>
    <scope>NUCLEOTIDE SEQUENCE</scope>
    <source>
        <strain evidence="12">Cailab_2023a</strain>
    </source>
</reference>
<keyword evidence="6 8" id="KW-0496">Mitochondrion</keyword>
<gene>
    <name evidence="12" type="ORF">PYX00_004902</name>
</gene>
<feature type="transmembrane region" description="Helical" evidence="11">
    <location>
        <begin position="89"/>
        <end position="110"/>
    </location>
</feature>
<dbReference type="FunFam" id="3.40.30.10:FF:000013">
    <property type="entry name" value="Blast:Protein SCO1 homolog, mitochondrial"/>
    <property type="match status" value="1"/>
</dbReference>
<name>A0AAW2I774_9NEOP</name>
<evidence type="ECO:0000256" key="11">
    <source>
        <dbReference type="SAM" id="Phobius"/>
    </source>
</evidence>
<dbReference type="SUPFAM" id="SSF52833">
    <property type="entry name" value="Thioredoxin-like"/>
    <property type="match status" value="1"/>
</dbReference>
<evidence type="ECO:0000256" key="4">
    <source>
        <dbReference type="ARBA" id="ARBA00022792"/>
    </source>
</evidence>
<keyword evidence="7 11" id="KW-0472">Membrane</keyword>
<dbReference type="GO" id="GO:0016531">
    <property type="term" value="F:copper chaperone activity"/>
    <property type="evidence" value="ECO:0007669"/>
    <property type="project" value="InterPro"/>
</dbReference>
<dbReference type="Pfam" id="PF02630">
    <property type="entry name" value="SCO1-SenC"/>
    <property type="match status" value="1"/>
</dbReference>
<comment type="similarity">
    <text evidence="2 8">Belongs to the SCO1/2 family.</text>
</comment>
<feature type="disulfide bond" description="Redox-active" evidence="10">
    <location>
        <begin position="164"/>
        <end position="168"/>
    </location>
</feature>
<dbReference type="CDD" id="cd02968">
    <property type="entry name" value="SCO"/>
    <property type="match status" value="1"/>
</dbReference>
<dbReference type="GO" id="GO:0006878">
    <property type="term" value="P:intracellular copper ion homeostasis"/>
    <property type="evidence" value="ECO:0007669"/>
    <property type="project" value="UniProtKB-UniRule"/>
</dbReference>
<dbReference type="GO" id="GO:0033617">
    <property type="term" value="P:mitochondrial respiratory chain complex IV assembly"/>
    <property type="evidence" value="ECO:0007669"/>
    <property type="project" value="TreeGrafter"/>
</dbReference>
<feature type="binding site" evidence="9">
    <location>
        <position position="255"/>
    </location>
    <ligand>
        <name>Cu cation</name>
        <dbReference type="ChEBI" id="CHEBI:23378"/>
    </ligand>
</feature>
<evidence type="ECO:0000256" key="7">
    <source>
        <dbReference type="ARBA" id="ARBA00023136"/>
    </source>
</evidence>
<dbReference type="PANTHER" id="PTHR12151:SF5">
    <property type="entry name" value="AT19154P"/>
    <property type="match status" value="1"/>
</dbReference>
<dbReference type="PIRSF" id="PIRSF037736">
    <property type="entry name" value="SCO1"/>
    <property type="match status" value="1"/>
</dbReference>
<accession>A0AAW2I774</accession>
<proteinExistence type="inferred from homology"/>
<sequence>MIYFLNSGCCSIIRNSSKEILGFLYKHNASSSIRTLKTCRNINVQSVLQGRTSTQNLILKSNVRYNTQKSSEKPSDRFERKDKTETLNLWGKVTLVISVTALCAGIVYFLKKEKLRAQEIERSKALGKTAIGGSFELVDSNNKIVKSEELHGNWLLIYFGFTHCPDICPDEMEKLVKAVEKIENDKKLPKVIPVFITVDPERDTPSVIGKYVKEFSDKIIALTGTTEQIKEVCKKFRVYYSPGKKNRDSDYIVDHSIITYLMNPEGEFIDYYGVNISAEQMYKSFKVNVTKYNALKSTNPLAVLFS</sequence>
<dbReference type="GO" id="GO:0005507">
    <property type="term" value="F:copper ion binding"/>
    <property type="evidence" value="ECO:0007669"/>
    <property type="project" value="InterPro"/>
</dbReference>
<dbReference type="GO" id="GO:0005743">
    <property type="term" value="C:mitochondrial inner membrane"/>
    <property type="evidence" value="ECO:0007669"/>
    <property type="project" value="UniProtKB-SubCell"/>
</dbReference>
<dbReference type="EMBL" id="JARGDH010000002">
    <property type="protein sequence ID" value="KAL0277708.1"/>
    <property type="molecule type" value="Genomic_DNA"/>
</dbReference>
<evidence type="ECO:0000256" key="10">
    <source>
        <dbReference type="PIRSR" id="PIRSR603782-2"/>
    </source>
</evidence>
<dbReference type="InterPro" id="IPR003782">
    <property type="entry name" value="SCO1/SenC"/>
</dbReference>
<dbReference type="Gene3D" id="3.40.30.10">
    <property type="entry name" value="Glutaredoxin"/>
    <property type="match status" value="1"/>
</dbReference>
<dbReference type="InterPro" id="IPR036249">
    <property type="entry name" value="Thioredoxin-like_sf"/>
</dbReference>
<comment type="subcellular location">
    <subcellularLocation>
        <location evidence="1 8">Mitochondrion inner membrane</location>
    </subcellularLocation>
</comment>
<evidence type="ECO:0000256" key="5">
    <source>
        <dbReference type="ARBA" id="ARBA00023008"/>
    </source>
</evidence>
<feature type="binding site" evidence="9">
    <location>
        <position position="168"/>
    </location>
    <ligand>
        <name>Cu cation</name>
        <dbReference type="ChEBI" id="CHEBI:23378"/>
    </ligand>
</feature>
<dbReference type="InterPro" id="IPR017276">
    <property type="entry name" value="Synth_of_cyt-c-oxidase_Sco1/2"/>
</dbReference>
<evidence type="ECO:0000256" key="6">
    <source>
        <dbReference type="ARBA" id="ARBA00023128"/>
    </source>
</evidence>
<evidence type="ECO:0000256" key="8">
    <source>
        <dbReference type="PIRNR" id="PIRNR037736"/>
    </source>
</evidence>
<keyword evidence="11" id="KW-1133">Transmembrane helix</keyword>
<evidence type="ECO:0000256" key="9">
    <source>
        <dbReference type="PIRSR" id="PIRSR037736-1"/>
    </source>
</evidence>